<feature type="signal peptide" evidence="1">
    <location>
        <begin position="1"/>
        <end position="23"/>
    </location>
</feature>
<dbReference type="EMBL" id="VBAK01000022">
    <property type="protein sequence ID" value="TMI93553.1"/>
    <property type="molecule type" value="Genomic_DNA"/>
</dbReference>
<proteinExistence type="predicted"/>
<name>A0A537KCQ0_9BACT</name>
<dbReference type="AlphaFoldDB" id="A0A537KCQ0"/>
<feature type="chain" id="PRO_5022144645" evidence="1">
    <location>
        <begin position="24"/>
        <end position="139"/>
    </location>
</feature>
<protein>
    <submittedName>
        <fullName evidence="2">DUF4019 domain-containing protein</fullName>
    </submittedName>
</protein>
<accession>A0A537KCQ0</accession>
<comment type="caution">
    <text evidence="2">The sequence shown here is derived from an EMBL/GenBank/DDBJ whole genome shotgun (WGS) entry which is preliminary data.</text>
</comment>
<evidence type="ECO:0000313" key="2">
    <source>
        <dbReference type="EMBL" id="TMI93553.1"/>
    </source>
</evidence>
<reference evidence="2 3" key="1">
    <citation type="journal article" date="2019" name="Nat. Microbiol.">
        <title>Mediterranean grassland soil C-N compound turnover is dependent on rainfall and depth, and is mediated by genomically divergent microorganisms.</title>
        <authorList>
            <person name="Diamond S."/>
            <person name="Andeer P.F."/>
            <person name="Li Z."/>
            <person name="Crits-Christoph A."/>
            <person name="Burstein D."/>
            <person name="Anantharaman K."/>
            <person name="Lane K.R."/>
            <person name="Thomas B.C."/>
            <person name="Pan C."/>
            <person name="Northen T.R."/>
            <person name="Banfield J.F."/>
        </authorList>
    </citation>
    <scope>NUCLEOTIDE SEQUENCE [LARGE SCALE GENOMIC DNA]</scope>
    <source>
        <strain evidence="2">NP_3</strain>
    </source>
</reference>
<organism evidence="2 3">
    <name type="scientific">Candidatus Segetimicrobium genomatis</name>
    <dbReference type="NCBI Taxonomy" id="2569760"/>
    <lineage>
        <taxon>Bacteria</taxon>
        <taxon>Bacillati</taxon>
        <taxon>Candidatus Sysuimicrobiota</taxon>
        <taxon>Candidatus Sysuimicrobiia</taxon>
        <taxon>Candidatus Sysuimicrobiales</taxon>
        <taxon>Candidatus Segetimicrobiaceae</taxon>
        <taxon>Candidatus Segetimicrobium</taxon>
    </lineage>
</organism>
<evidence type="ECO:0000256" key="1">
    <source>
        <dbReference type="SAM" id="SignalP"/>
    </source>
</evidence>
<gene>
    <name evidence="2" type="ORF">E6H00_01090</name>
</gene>
<sequence length="139" mass="15142">MRLLRSLAIVAVLTTASAQGSNAETPEGAAEAAARVWLGLVDAGDYAKSWVTGAEYFRNLVLQAQWVTSVAQVRGSLGGLKSRRLVSAKYTRSLPGAPDGEYVVIQFATSFEKRAQATETVTPMKDRDGRWRVSGYYIR</sequence>
<dbReference type="Pfam" id="PF13211">
    <property type="entry name" value="DUF4019"/>
    <property type="match status" value="1"/>
</dbReference>
<keyword evidence="1" id="KW-0732">Signal</keyword>
<evidence type="ECO:0000313" key="3">
    <source>
        <dbReference type="Proteomes" id="UP000318509"/>
    </source>
</evidence>
<dbReference type="InterPro" id="IPR025091">
    <property type="entry name" value="DUF4019"/>
</dbReference>
<dbReference type="Proteomes" id="UP000318509">
    <property type="component" value="Unassembled WGS sequence"/>
</dbReference>